<sequence length="1033" mass="115941">MTSDRPDKEGIMVFDRFFGRDDADQDAASDADASAPDPSLDADSPHETRVNGNGATSGDAPFETRSGPQSLLGETYDITEQDTDYVGTKPVVTETLDEGTVAGSHVREMLESGVDTAPSPLWIGYDEDAQRGFREAPLRFESLFRHIWITGTTGYGKTTELLNMMVQWAYSGYGFVYFDPKGRDSRELLRMLPEDRLDDVIWIEPGSSEHDKTIGLNFLEVPDCETEEEHENEIENRIENLKAIFDTDEYWGINMESITESMGRAMMQSDQPFSVIDMYFTLLHAERREEFAYDVEDPYVREFCFEIARMDDETIRPLLKRIKSWVENSVIRRIISHRESTIDFRDIIDNDRIVIVRTPVENTDIKKMVTLGVMRNLWSAIQQRSYEHDTDPEPYFVLCDEFDDIASDNLDIESMLARARSMRLSVTLSSQYPSQFGEDTRKAMQNNCDNLIAFSVNDVDDAQLLMKRFRDYTAEDLISTDQYQAWTKLPLESGRYSEPVLLRTFPPYPPLRSSNTVDDIIETSLDRYGTDPLTDAEIMQNLIYSDANEAGDPTQILDETMAEAIRAVQIRADVREANGWVAVPAVDEELSTRLENNHPDINYADDDLPEVRDASRLIDVELQDGDVVTRLSEAGEAEVQPDTGDVESAGGSDHDAVLVDTERALTERGFSVDILEQDGSEQPDAIATHPDHDVVFNIEAETTTPDRPAKVLQNLKRAYEADRVPIFVVRPGDPETEWASRVENILSMPLRERADGTDQFYNCDEVVTFGGGATAHGGVTAVRPCTSDTNRTVWRRKSGERVLSDGETEFARVPDAGPLSKDDVPAYYSHDRESGQYTVHQPGETQTYDSKDEFEAAWTPIKQPFLPDVDLPDAKYSRDNYLVLILPPDGGLTLFQQGATHELPESPDDEELWPDEQGQTAGSGKAAEPASSSGSRSSAAEAVEIEPDSDGIEAFAAMYIRETDGAQVPKATLFEAYSRWTEQHDIDGTNASWFGRKLANVVEYEDDRVRDGDDLVTVYTGIDLTTDGSQLLE</sequence>
<feature type="compositionally biased region" description="Acidic residues" evidence="1">
    <location>
        <begin position="905"/>
        <end position="914"/>
    </location>
</feature>
<feature type="region of interest" description="Disordered" evidence="1">
    <location>
        <begin position="634"/>
        <end position="653"/>
    </location>
</feature>
<feature type="region of interest" description="Disordered" evidence="1">
    <location>
        <begin position="902"/>
        <end position="947"/>
    </location>
</feature>
<dbReference type="SUPFAM" id="SSF52540">
    <property type="entry name" value="P-loop containing nucleoside triphosphate hydrolases"/>
    <property type="match status" value="1"/>
</dbReference>
<feature type="region of interest" description="Disordered" evidence="1">
    <location>
        <begin position="1"/>
        <end position="70"/>
    </location>
</feature>
<dbReference type="AlphaFoldDB" id="A0ABD5UHF2"/>
<dbReference type="GO" id="GO:0003677">
    <property type="term" value="F:DNA binding"/>
    <property type="evidence" value="ECO:0007669"/>
    <property type="project" value="UniProtKB-KW"/>
</dbReference>
<dbReference type="Gene3D" id="3.40.50.300">
    <property type="entry name" value="P-loop containing nucleotide triphosphate hydrolases"/>
    <property type="match status" value="2"/>
</dbReference>
<dbReference type="PANTHER" id="PTHR30121">
    <property type="entry name" value="UNCHARACTERIZED PROTEIN YJGR-RELATED"/>
    <property type="match status" value="1"/>
</dbReference>
<dbReference type="Pfam" id="PF12696">
    <property type="entry name" value="TraG-D_C"/>
    <property type="match status" value="1"/>
</dbReference>
<feature type="domain" description="TraD/TraG TraM recognition site" evidence="2">
    <location>
        <begin position="396"/>
        <end position="476"/>
    </location>
</feature>
<reference evidence="3 4" key="1">
    <citation type="journal article" date="2019" name="Int. J. Syst. Evol. Microbiol.">
        <title>The Global Catalogue of Microorganisms (GCM) 10K type strain sequencing project: providing services to taxonomists for standard genome sequencing and annotation.</title>
        <authorList>
            <consortium name="The Broad Institute Genomics Platform"/>
            <consortium name="The Broad Institute Genome Sequencing Center for Infectious Disease"/>
            <person name="Wu L."/>
            <person name="Ma J."/>
        </authorList>
    </citation>
    <scope>NUCLEOTIDE SEQUENCE [LARGE SCALE GENOMIC DNA]</scope>
    <source>
        <strain evidence="3 4">Y73</strain>
    </source>
</reference>
<name>A0ABD5UHF2_9EURY</name>
<keyword evidence="4" id="KW-1185">Reference proteome</keyword>
<comment type="caution">
    <text evidence="3">The sequence shown here is derived from an EMBL/GenBank/DDBJ whole genome shotgun (WGS) entry which is preliminary data.</text>
</comment>
<dbReference type="InterPro" id="IPR032689">
    <property type="entry name" value="TraG-D_C"/>
</dbReference>
<dbReference type="EMBL" id="JBHSXI010000008">
    <property type="protein sequence ID" value="MFC6888805.1"/>
    <property type="molecule type" value="Genomic_DNA"/>
</dbReference>
<dbReference type="InterPro" id="IPR051162">
    <property type="entry name" value="T4SS_component"/>
</dbReference>
<evidence type="ECO:0000313" key="3">
    <source>
        <dbReference type="EMBL" id="MFC6888805.1"/>
    </source>
</evidence>
<proteinExistence type="predicted"/>
<evidence type="ECO:0000256" key="1">
    <source>
        <dbReference type="SAM" id="MobiDB-lite"/>
    </source>
</evidence>
<accession>A0ABD5UHF2</accession>
<gene>
    <name evidence="3" type="ORF">ACFQEY_07260</name>
</gene>
<protein>
    <submittedName>
        <fullName evidence="3">Type IV secretion system DNA-binding domain-containing protein</fullName>
    </submittedName>
</protein>
<evidence type="ECO:0000259" key="2">
    <source>
        <dbReference type="Pfam" id="PF12696"/>
    </source>
</evidence>
<dbReference type="Proteomes" id="UP001596333">
    <property type="component" value="Unassembled WGS sequence"/>
</dbReference>
<feature type="compositionally biased region" description="Low complexity" evidence="1">
    <location>
        <begin position="30"/>
        <end position="42"/>
    </location>
</feature>
<dbReference type="CDD" id="cd01127">
    <property type="entry name" value="TrwB_TraG_TraD_VirD4"/>
    <property type="match status" value="1"/>
</dbReference>
<feature type="compositionally biased region" description="Basic and acidic residues" evidence="1">
    <location>
        <begin position="1"/>
        <end position="10"/>
    </location>
</feature>
<feature type="compositionally biased region" description="Low complexity" evidence="1">
    <location>
        <begin position="926"/>
        <end position="942"/>
    </location>
</feature>
<evidence type="ECO:0000313" key="4">
    <source>
        <dbReference type="Proteomes" id="UP001596333"/>
    </source>
</evidence>
<dbReference type="InterPro" id="IPR027417">
    <property type="entry name" value="P-loop_NTPase"/>
</dbReference>
<dbReference type="PANTHER" id="PTHR30121:SF6">
    <property type="entry name" value="SLR6007 PROTEIN"/>
    <property type="match status" value="1"/>
</dbReference>
<keyword evidence="3" id="KW-0238">DNA-binding</keyword>
<organism evidence="3 4">
    <name type="scientific">Halorubrum trueperi</name>
    <dbReference type="NCBI Taxonomy" id="2004704"/>
    <lineage>
        <taxon>Archaea</taxon>
        <taxon>Methanobacteriati</taxon>
        <taxon>Methanobacteriota</taxon>
        <taxon>Stenosarchaea group</taxon>
        <taxon>Halobacteria</taxon>
        <taxon>Halobacteriales</taxon>
        <taxon>Haloferacaceae</taxon>
        <taxon>Halorubrum</taxon>
    </lineage>
</organism>